<comment type="catalytic activity">
    <reaction evidence="3">
        <text>a purine D-ribonucleoside + phosphate = a purine nucleobase + alpha-D-ribose 1-phosphate</text>
        <dbReference type="Rhea" id="RHEA:19805"/>
        <dbReference type="ChEBI" id="CHEBI:26386"/>
        <dbReference type="ChEBI" id="CHEBI:43474"/>
        <dbReference type="ChEBI" id="CHEBI:57720"/>
        <dbReference type="ChEBI" id="CHEBI:142355"/>
        <dbReference type="EC" id="2.4.2.1"/>
    </reaction>
</comment>
<dbReference type="EC" id="2.4.2.1" evidence="3"/>
<keyword evidence="2 3" id="KW-0808">Transferase</keyword>
<comment type="subunit">
    <text evidence="3">Homohexamer. Dimer of a homotrimer.</text>
</comment>
<feature type="binding site" evidence="3">
    <location>
        <position position="190"/>
    </location>
    <ligand>
        <name>phosphate</name>
        <dbReference type="ChEBI" id="CHEBI:43474"/>
    </ligand>
</feature>
<comment type="miscellaneous">
    <text evidence="3">Although this enzyme belongs to the family of MTA phosphorylases based on sequence homology, it lacks several conserved amino acids in the substrate binding pocket that confer specificity towards MTA.</text>
</comment>
<feature type="binding site" evidence="3">
    <location>
        <begin position="213"/>
        <end position="215"/>
    </location>
    <ligand>
        <name>substrate</name>
    </ligand>
</feature>
<feature type="site" description="Important for substrate specificity" evidence="3">
    <location>
        <position position="230"/>
    </location>
</feature>
<dbReference type="GO" id="GO:0019509">
    <property type="term" value="P:L-methionine salvage from methylthioadenosine"/>
    <property type="evidence" value="ECO:0007669"/>
    <property type="project" value="TreeGrafter"/>
</dbReference>
<feature type="domain" description="Nucleoside phosphorylase" evidence="4">
    <location>
        <begin position="5"/>
        <end position="241"/>
    </location>
</feature>
<dbReference type="InterPro" id="IPR010044">
    <property type="entry name" value="MTAP"/>
</dbReference>
<keyword evidence="3" id="KW-0660">Purine salvage</keyword>
<feature type="binding site" evidence="3">
    <location>
        <begin position="55"/>
        <end position="56"/>
    </location>
    <ligand>
        <name>phosphate</name>
        <dbReference type="ChEBI" id="CHEBI:43474"/>
    </ligand>
</feature>
<dbReference type="GO" id="GO:0006166">
    <property type="term" value="P:purine ribonucleoside salvage"/>
    <property type="evidence" value="ECO:0007669"/>
    <property type="project" value="UniProtKB-UniRule"/>
</dbReference>
<evidence type="ECO:0000313" key="6">
    <source>
        <dbReference type="Proteomes" id="UP000267003"/>
    </source>
</evidence>
<sequence>MPAVKVGIIGGNALYQALGLQGRGEHLSVETPFGPHSTPLIATELDGVPILFVFRHGQGHVHNATRAPYRANLFALKTLGVTHVVATGTVGSLREAIQPLHLALPDQVIDRTYRRPCTFYDDVAVHVELAQPFCATLRQTLIDAAQKSGTAGDTVVHPSATYVCIEGPSLSTQAESQLYRAWGADLVGLTAMPEARLAREAELHYALIALPTDHDSWRPQPVGQEPEALLPQFAQRLDAVTAHGAALLRRALPRIASAPATCRCSSALALAIFTDRTRIPADVKSRLRPLLGRYLPSGLV</sequence>
<gene>
    <name evidence="5" type="ORF">D7W81_39835</name>
</gene>
<dbReference type="Pfam" id="PF01048">
    <property type="entry name" value="PNP_UDP_1"/>
    <property type="match status" value="1"/>
</dbReference>
<dbReference type="OrthoDB" id="1523230at2"/>
<evidence type="ECO:0000259" key="4">
    <source>
        <dbReference type="Pfam" id="PF01048"/>
    </source>
</evidence>
<dbReference type="Gene3D" id="3.40.50.1580">
    <property type="entry name" value="Nucleoside phosphorylase domain"/>
    <property type="match status" value="1"/>
</dbReference>
<comment type="caution">
    <text evidence="5">The sequence shown here is derived from an EMBL/GenBank/DDBJ whole genome shotgun (WGS) entry which is preliminary data.</text>
</comment>
<dbReference type="RefSeq" id="WP_120560550.1">
    <property type="nucleotide sequence ID" value="NZ_RAWK01000441.1"/>
</dbReference>
<evidence type="ECO:0000256" key="3">
    <source>
        <dbReference type="HAMAP-Rule" id="MF_01963"/>
    </source>
</evidence>
<keyword evidence="1 3" id="KW-0328">Glycosyltransferase</keyword>
<keyword evidence="6" id="KW-1185">Reference proteome</keyword>
<dbReference type="GO" id="GO:0017061">
    <property type="term" value="F:S-methyl-5-thioadenosine phosphorylase activity"/>
    <property type="evidence" value="ECO:0007669"/>
    <property type="project" value="InterPro"/>
</dbReference>
<dbReference type="UniPathway" id="UPA00606"/>
<dbReference type="EMBL" id="RAWK01000441">
    <property type="protein sequence ID" value="RKH52417.1"/>
    <property type="molecule type" value="Genomic_DNA"/>
</dbReference>
<dbReference type="PANTHER" id="PTHR42679:SF2">
    <property type="entry name" value="S-METHYL-5'-THIOADENOSINE PHOSPHORYLASE"/>
    <property type="match status" value="1"/>
</dbReference>
<dbReference type="AlphaFoldDB" id="A0A3A8P7D7"/>
<name>A0A3A8P7D7_9BACT</name>
<comment type="function">
    <text evidence="3">Purine nucleoside phosphorylase involved in purine salvage.</text>
</comment>
<dbReference type="GO" id="GO:0005829">
    <property type="term" value="C:cytosol"/>
    <property type="evidence" value="ECO:0007669"/>
    <property type="project" value="TreeGrafter"/>
</dbReference>
<protein>
    <recommendedName>
        <fullName evidence="3">Purine nucleoside phosphorylase</fullName>
        <shortName evidence="3">PNP</shortName>
        <ecNumber evidence="3">2.4.2.1</ecNumber>
    </recommendedName>
</protein>
<feature type="site" description="Important for substrate specificity" evidence="3">
    <location>
        <position position="171"/>
    </location>
</feature>
<comment type="caution">
    <text evidence="3">Lacks conserved residue(s) required for the propagation of feature annotation.</text>
</comment>
<organism evidence="5 6">
    <name type="scientific">Corallococcus aberystwythensis</name>
    <dbReference type="NCBI Taxonomy" id="2316722"/>
    <lineage>
        <taxon>Bacteria</taxon>
        <taxon>Pseudomonadati</taxon>
        <taxon>Myxococcota</taxon>
        <taxon>Myxococcia</taxon>
        <taxon>Myxococcales</taxon>
        <taxon>Cystobacterineae</taxon>
        <taxon>Myxococcaceae</taxon>
        <taxon>Corallococcus</taxon>
    </lineage>
</organism>
<evidence type="ECO:0000256" key="1">
    <source>
        <dbReference type="ARBA" id="ARBA00022676"/>
    </source>
</evidence>
<reference evidence="6" key="1">
    <citation type="submission" date="2018-09" db="EMBL/GenBank/DDBJ databases">
        <authorList>
            <person name="Livingstone P.G."/>
            <person name="Whitworth D.E."/>
        </authorList>
    </citation>
    <scope>NUCLEOTIDE SEQUENCE [LARGE SCALE GENOMIC DNA]</scope>
    <source>
        <strain evidence="6">AB050A</strain>
    </source>
</reference>
<dbReference type="CDD" id="cd09010">
    <property type="entry name" value="MTAP_SsMTAPII_like_MTIP"/>
    <property type="match status" value="1"/>
</dbReference>
<proteinExistence type="inferred from homology"/>
<comment type="pathway">
    <text evidence="3">Purine metabolism; purine nucleoside salvage.</text>
</comment>
<evidence type="ECO:0000256" key="2">
    <source>
        <dbReference type="ARBA" id="ARBA00022679"/>
    </source>
</evidence>
<dbReference type="Proteomes" id="UP000267003">
    <property type="component" value="Unassembled WGS sequence"/>
</dbReference>
<accession>A0A3A8P7D7</accession>
<dbReference type="InterPro" id="IPR035994">
    <property type="entry name" value="Nucleoside_phosphorylase_sf"/>
</dbReference>
<evidence type="ECO:0000313" key="5">
    <source>
        <dbReference type="EMBL" id="RKH52417.1"/>
    </source>
</evidence>
<comment type="similarity">
    <text evidence="3">Belongs to the PNP/MTAP phosphorylase family. MTAP subfamily.</text>
</comment>
<dbReference type="InterPro" id="IPR000845">
    <property type="entry name" value="Nucleoside_phosphorylase_d"/>
</dbReference>
<dbReference type="HAMAP" id="MF_01963">
    <property type="entry name" value="MTAP"/>
    <property type="match status" value="1"/>
</dbReference>
<dbReference type="SUPFAM" id="SSF53167">
    <property type="entry name" value="Purine and uridine phosphorylases"/>
    <property type="match status" value="1"/>
</dbReference>
<dbReference type="PANTHER" id="PTHR42679">
    <property type="entry name" value="S-METHYL-5'-THIOADENOSINE PHOSPHORYLASE"/>
    <property type="match status" value="1"/>
</dbReference>